<comment type="caution">
    <text evidence="2">The sequence shown here is derived from an EMBL/GenBank/DDBJ whole genome shotgun (WGS) entry which is preliminary data.</text>
</comment>
<proteinExistence type="predicted"/>
<keyword evidence="1" id="KW-0472">Membrane</keyword>
<name>A0A4Y8L068_9BACT</name>
<keyword evidence="3" id="KW-1185">Reference proteome</keyword>
<evidence type="ECO:0000256" key="1">
    <source>
        <dbReference type="SAM" id="Phobius"/>
    </source>
</evidence>
<dbReference type="AlphaFoldDB" id="A0A4Y8L068"/>
<dbReference type="Proteomes" id="UP000297861">
    <property type="component" value="Unassembled WGS sequence"/>
</dbReference>
<dbReference type="OrthoDB" id="9938278at2"/>
<evidence type="ECO:0000313" key="3">
    <source>
        <dbReference type="Proteomes" id="UP000297861"/>
    </source>
</evidence>
<feature type="transmembrane region" description="Helical" evidence="1">
    <location>
        <begin position="66"/>
        <end position="85"/>
    </location>
</feature>
<dbReference type="EMBL" id="SOML01000007">
    <property type="protein sequence ID" value="TFD95651.1"/>
    <property type="molecule type" value="Genomic_DNA"/>
</dbReference>
<accession>A0A4Y8L068</accession>
<protein>
    <submittedName>
        <fullName evidence="2">Uncharacterized protein</fullName>
    </submittedName>
</protein>
<reference evidence="2 3" key="1">
    <citation type="submission" date="2019-03" db="EMBL/GenBank/DDBJ databases">
        <title>San Antonio Military Medical Center submission to MRSN (WRAIR), pending publication.</title>
        <authorList>
            <person name="Blyth D.M."/>
            <person name="Mccarthy S.L."/>
            <person name="Schall S.E."/>
            <person name="Stam J.A."/>
            <person name="Ong A.C."/>
            <person name="Mcgann P.T."/>
        </authorList>
    </citation>
    <scope>NUCLEOTIDE SEQUENCE [LARGE SCALE GENOMIC DNA]</scope>
    <source>
        <strain evidence="2 3">MRSN571793</strain>
    </source>
</reference>
<dbReference type="RefSeq" id="WP_134436670.1">
    <property type="nucleotide sequence ID" value="NZ_JAWZLG010000074.1"/>
</dbReference>
<keyword evidence="1" id="KW-0812">Transmembrane</keyword>
<keyword evidence="1" id="KW-1133">Transmembrane helix</keyword>
<organism evidence="2 3">
    <name type="scientific">Dysgonomonas capnocytophagoides</name>
    <dbReference type="NCBI Taxonomy" id="45254"/>
    <lineage>
        <taxon>Bacteria</taxon>
        <taxon>Pseudomonadati</taxon>
        <taxon>Bacteroidota</taxon>
        <taxon>Bacteroidia</taxon>
        <taxon>Bacteroidales</taxon>
        <taxon>Dysgonomonadaceae</taxon>
        <taxon>Dysgonomonas</taxon>
    </lineage>
</organism>
<gene>
    <name evidence="2" type="ORF">E2605_12515</name>
</gene>
<sequence>MRTIPLNKGAIDLPDCWEDLTFKQKITAFERLKDVLGGTLDPKVYRIEMLQLITGYKPRTDLFRYLLRRLGYIVIVPFAAIYFLIRYGIVRCPGYWSVWKYYHKPKREDRDIITFNLYRLSEQLTFAFDLNKNPDGRETIQVKKNFVRNPVPYLKIRGMKFTGRKFNKDIAPFTNITPKEFSDCFDLYSAYNQASAPNDSERCLDKIISILYPVTEDYKENMVSNHIDLISTISPGLKLAIYLWFSSVVEYYFTHPVYSILFRSKQDPDTDKISLGMGSTVLMAEKKGYDLMHKDLNDFFDIQIKVLQDDLSQAVAYGAKPEELAEKTGLSITDINKLI</sequence>
<evidence type="ECO:0000313" key="2">
    <source>
        <dbReference type="EMBL" id="TFD95651.1"/>
    </source>
</evidence>